<dbReference type="EMBL" id="JPOX01000004">
    <property type="protein sequence ID" value="KFX51995.1"/>
    <property type="molecule type" value="Genomic_DNA"/>
</dbReference>
<evidence type="ECO:0000256" key="2">
    <source>
        <dbReference type="ARBA" id="ARBA00008860"/>
    </source>
</evidence>
<feature type="region of interest" description="Disordered" evidence="7">
    <location>
        <begin position="34"/>
        <end position="78"/>
    </location>
</feature>
<proteinExistence type="inferred from homology"/>
<dbReference type="eggNOG" id="ENOG502S9FC">
    <property type="taxonomic scope" value="Eukaryota"/>
</dbReference>
<dbReference type="Pfam" id="PF10501">
    <property type="entry name" value="Ribosomal_L50"/>
    <property type="match status" value="1"/>
</dbReference>
<gene>
    <name evidence="8" type="ORF">GQ26_0043350</name>
</gene>
<evidence type="ECO:0000256" key="5">
    <source>
        <dbReference type="ARBA" id="ARBA00023274"/>
    </source>
</evidence>
<evidence type="ECO:0000256" key="7">
    <source>
        <dbReference type="SAM" id="MobiDB-lite"/>
    </source>
</evidence>
<accession>A0A093VIM8</accession>
<evidence type="ECO:0000256" key="6">
    <source>
        <dbReference type="ARBA" id="ARBA00035183"/>
    </source>
</evidence>
<dbReference type="GO" id="GO:0005840">
    <property type="term" value="C:ribosome"/>
    <property type="evidence" value="ECO:0007669"/>
    <property type="project" value="UniProtKB-KW"/>
</dbReference>
<comment type="similarity">
    <text evidence="2">Belongs to the mitochondrion-specific ribosomal protein mL50 family.</text>
</comment>
<evidence type="ECO:0000313" key="8">
    <source>
        <dbReference type="EMBL" id="KFX51995.1"/>
    </source>
</evidence>
<evidence type="ECO:0000256" key="3">
    <source>
        <dbReference type="ARBA" id="ARBA00022980"/>
    </source>
</evidence>
<feature type="compositionally biased region" description="Basic and acidic residues" evidence="7">
    <location>
        <begin position="95"/>
        <end position="110"/>
    </location>
</feature>
<comment type="caution">
    <text evidence="8">The sequence shown here is derived from an EMBL/GenBank/DDBJ whole genome shotgun (WGS) entry which is preliminary data.</text>
</comment>
<dbReference type="InterPro" id="IPR018305">
    <property type="entry name" value="Ribosomal_m50"/>
</dbReference>
<reference evidence="8" key="2">
    <citation type="journal article" date="2014" name="PLoS Genet.">
        <title>Signature gene expression reveals novel clues to the molecular mechanisms of dimorphic transition in Penicillium marneffei.</title>
        <authorList>
            <person name="Yang E."/>
            <person name="Wang G."/>
            <person name="Cai J."/>
            <person name="Woo P.C."/>
            <person name="Lau S.K."/>
            <person name="Yuen K.-Y."/>
            <person name="Chow W.-N."/>
            <person name="Lin X."/>
        </authorList>
    </citation>
    <scope>NUCLEOTIDE SEQUENCE</scope>
    <source>
        <strain evidence="8">PM1</strain>
    </source>
</reference>
<keyword evidence="5" id="KW-0687">Ribonucleoprotein</keyword>
<evidence type="ECO:0000256" key="1">
    <source>
        <dbReference type="ARBA" id="ARBA00004173"/>
    </source>
</evidence>
<protein>
    <recommendedName>
        <fullName evidence="6">Large ribosomal subunit protein mL50</fullName>
    </recommendedName>
</protein>
<keyword evidence="4" id="KW-0496">Mitochondrion</keyword>
<reference key="1">
    <citation type="journal article" date="2014" name="PLoS Genet.">
        <title>Signature Gene Expression Reveals Novel Clues to the Molecular Mechanisms of Dimorphic Transition in Penicillium marneffei.</title>
        <authorList>
            <person name="Yang E."/>
            <person name="Wang G."/>
            <person name="Cai J."/>
            <person name="Woo P.C."/>
            <person name="Lau S.K."/>
            <person name="Yuen K.-Y."/>
            <person name="Chow W.-N."/>
            <person name="Lin X."/>
        </authorList>
    </citation>
    <scope>NUCLEOTIDE SEQUENCE [LARGE SCALE GENOMIC DNA]</scope>
    <source>
        <strain>PM1</strain>
    </source>
</reference>
<dbReference type="GO" id="GO:1990904">
    <property type="term" value="C:ribonucleoprotein complex"/>
    <property type="evidence" value="ECO:0007669"/>
    <property type="project" value="UniProtKB-KW"/>
</dbReference>
<dbReference type="GO" id="GO:0005739">
    <property type="term" value="C:mitochondrion"/>
    <property type="evidence" value="ECO:0007669"/>
    <property type="project" value="UniProtKB-SubCell"/>
</dbReference>
<sequence length="422" mass="47650">MRPPVRLLKPLEAPSLRSSKNALYVCSNCRYDASLPSSSQHQSRRYASGSGNTPFTDKIRRRIWGTDNPPGLEDPYGGEGVIAKEWAKRKAQYMGEDKREAQQNDGKEQVPEEEEDHEYDEGEGLLPADFTPATTAHDLPRMGHLSQWNDFPPSQADIYQGFLSLKKANRSAHFRSAAQSVAVELSLLHELKKPLSLACDLTRHDQMIWKMIRECQIKDGNLKFPNEKTKETLFFVFNQLGETPEVQTETTAEATEAAVDVTEQLEAEAVADEEFEVEEVAEVEEPQGIVDAVHSFALKHTKAPKDEGYLQFSLADPAIKFAVVLQTLLSNNRPPHARHLRLNAKSIGDVIAHVEKIYCRPQKLAKELRTLKGRLDIPNLAIYSKRYTKAQHDREVGRAKLVEAALRERGLLKEQSESKFRL</sequence>
<feature type="compositionally biased region" description="Acidic residues" evidence="7">
    <location>
        <begin position="111"/>
        <end position="123"/>
    </location>
</feature>
<name>A0A093VIM8_TALMA</name>
<dbReference type="AlphaFoldDB" id="A0A093VIM8"/>
<organism evidence="8">
    <name type="scientific">Talaromyces marneffei PM1</name>
    <dbReference type="NCBI Taxonomy" id="1077442"/>
    <lineage>
        <taxon>Eukaryota</taxon>
        <taxon>Fungi</taxon>
        <taxon>Dikarya</taxon>
        <taxon>Ascomycota</taxon>
        <taxon>Pezizomycotina</taxon>
        <taxon>Eurotiomycetes</taxon>
        <taxon>Eurotiomycetidae</taxon>
        <taxon>Eurotiales</taxon>
        <taxon>Trichocomaceae</taxon>
        <taxon>Talaromyces</taxon>
        <taxon>Talaromyces sect. Talaromyces</taxon>
    </lineage>
</organism>
<feature type="region of interest" description="Disordered" evidence="7">
    <location>
        <begin position="93"/>
        <end position="123"/>
    </location>
</feature>
<evidence type="ECO:0000256" key="4">
    <source>
        <dbReference type="ARBA" id="ARBA00023128"/>
    </source>
</evidence>
<keyword evidence="3" id="KW-0689">Ribosomal protein</keyword>
<comment type="subcellular location">
    <subcellularLocation>
        <location evidence="1">Mitochondrion</location>
    </subcellularLocation>
</comment>